<evidence type="ECO:0000313" key="2">
    <source>
        <dbReference type="Proteomes" id="UP000283329"/>
    </source>
</evidence>
<gene>
    <name evidence="1" type="ORF">DW206_13260</name>
</gene>
<name>A0A1Y4Q050_BACOV</name>
<organism evidence="1 2">
    <name type="scientific">Bacteroides ovatus</name>
    <dbReference type="NCBI Taxonomy" id="28116"/>
    <lineage>
        <taxon>Bacteria</taxon>
        <taxon>Pseudomonadati</taxon>
        <taxon>Bacteroidota</taxon>
        <taxon>Bacteroidia</taxon>
        <taxon>Bacteroidales</taxon>
        <taxon>Bacteroidaceae</taxon>
        <taxon>Bacteroides</taxon>
    </lineage>
</organism>
<comment type="caution">
    <text evidence="1">The sequence shown here is derived from an EMBL/GenBank/DDBJ whole genome shotgun (WGS) entry which is preliminary data.</text>
</comment>
<reference evidence="1 2" key="1">
    <citation type="submission" date="2018-08" db="EMBL/GenBank/DDBJ databases">
        <title>A genome reference for cultivated species of the human gut microbiota.</title>
        <authorList>
            <person name="Zou Y."/>
            <person name="Xue W."/>
            <person name="Luo G."/>
        </authorList>
    </citation>
    <scope>NUCLEOTIDE SEQUENCE [LARGE SCALE GENOMIC DNA]</scope>
    <source>
        <strain evidence="1 2">AM17-48</strain>
    </source>
</reference>
<protein>
    <submittedName>
        <fullName evidence="1">Uncharacterized protein</fullName>
    </submittedName>
</protein>
<dbReference type="EMBL" id="QRJR01000010">
    <property type="protein sequence ID" value="RHH45321.1"/>
    <property type="molecule type" value="Genomic_DNA"/>
</dbReference>
<proteinExistence type="predicted"/>
<dbReference type="Proteomes" id="UP000283329">
    <property type="component" value="Unassembled WGS sequence"/>
</dbReference>
<accession>A0A1Y4Q050</accession>
<sequence length="64" mass="7050">MKGGSILSYSVFSLSIFCSFSLFTAQTGSFNSILNNFCPLLICHFPSLLINTSMFAYRTNGLIL</sequence>
<evidence type="ECO:0000313" key="1">
    <source>
        <dbReference type="EMBL" id="RHH45321.1"/>
    </source>
</evidence>
<dbReference type="AlphaFoldDB" id="A0A1Y4Q050"/>